<protein>
    <recommendedName>
        <fullName evidence="1">FlgD/Vpr Ig-like domain-containing protein</fullName>
    </recommendedName>
</protein>
<accession>A0A9D5QD35</accession>
<evidence type="ECO:0000259" key="1">
    <source>
        <dbReference type="Pfam" id="PF13860"/>
    </source>
</evidence>
<organism evidence="2 3">
    <name type="scientific">candidate division WOR-3 bacterium</name>
    <dbReference type="NCBI Taxonomy" id="2052148"/>
    <lineage>
        <taxon>Bacteria</taxon>
        <taxon>Bacteria division WOR-3</taxon>
    </lineage>
</organism>
<gene>
    <name evidence="2" type="ORF">GF359_00515</name>
</gene>
<feature type="domain" description="FlgD/Vpr Ig-like" evidence="1">
    <location>
        <begin position="435"/>
        <end position="479"/>
    </location>
</feature>
<dbReference type="EMBL" id="WJKJ01000014">
    <property type="protein sequence ID" value="MBD3363675.1"/>
    <property type="molecule type" value="Genomic_DNA"/>
</dbReference>
<comment type="caution">
    <text evidence="2">The sequence shown here is derived from an EMBL/GenBank/DDBJ whole genome shotgun (WGS) entry which is preliminary data.</text>
</comment>
<evidence type="ECO:0000313" key="2">
    <source>
        <dbReference type="EMBL" id="MBD3363675.1"/>
    </source>
</evidence>
<dbReference type="AlphaFoldDB" id="A0A9D5QD35"/>
<evidence type="ECO:0000313" key="3">
    <source>
        <dbReference type="Proteomes" id="UP000630660"/>
    </source>
</evidence>
<dbReference type="Gene3D" id="2.60.40.4070">
    <property type="match status" value="1"/>
</dbReference>
<reference evidence="2" key="1">
    <citation type="submission" date="2019-11" db="EMBL/GenBank/DDBJ databases">
        <title>Microbial mats filling the niche in hypersaline microbial mats.</title>
        <authorList>
            <person name="Wong H.L."/>
            <person name="Macleod F.I."/>
            <person name="White R.A. III"/>
            <person name="Burns B.P."/>
        </authorList>
    </citation>
    <scope>NUCLEOTIDE SEQUENCE</scope>
    <source>
        <strain evidence="2">Bin_327</strain>
    </source>
</reference>
<dbReference type="InterPro" id="IPR025965">
    <property type="entry name" value="FlgD/Vpr_Ig-like"/>
</dbReference>
<proteinExistence type="predicted"/>
<dbReference type="Proteomes" id="UP000630660">
    <property type="component" value="Unassembled WGS sequence"/>
</dbReference>
<sequence>MFLFVLSLITSFEFPVCTAPGDQVYPDVCWDGEAFWVVWADEELGTIRGVRVNEEGELLTDEIELINSGTDPGPVSYPSIGAGPDRFAVNARVMVRYNEFGTEIWGVMHQEFSLDGQSQHDEPIRIPESFELEDRVSIPLVIYGKDHFFSFYKAGIETPADVHMSSYAVGINSQEWEPVLVWRSSYLSLEYEPPAACWTGDSFMVIFNRSPNDRGGLAGLFLPDTLIDWGNGYSFEYLVDGFTLSAYYRQEKHLSLSSDGSFSYLVGECPYYLVSGQIGFYMIDSLGSPKFDSASYKDFNDNILCFHPDMVYESKKYIAVWENFFETNNTSHLYAIEVDTVGEVLKTGYVVQKSPVDKHPAIAFGSDQYLLVWTDNQDGDFNIHGKLFDTLEVFEGIEEQPLPVNELPSIALETNPNPFSKKTTIRLPKGLQLETNTVINIYDNTGSQVQQLIIPTGQSAVTWDGTDSKGQALSSGIYFIRPGALELKTTKIIKQ</sequence>
<name>A0A9D5QD35_UNCW3</name>
<dbReference type="Pfam" id="PF13860">
    <property type="entry name" value="FlgD_ig"/>
    <property type="match status" value="1"/>
</dbReference>